<comment type="caution">
    <text evidence="1">The sequence shown here is derived from an EMBL/GenBank/DDBJ whole genome shotgun (WGS) entry which is preliminary data.</text>
</comment>
<gene>
    <name evidence="1" type="ORF">B4122_0229</name>
</gene>
<dbReference type="Proteomes" id="UP000076442">
    <property type="component" value="Unassembled WGS sequence"/>
</dbReference>
<dbReference type="EMBL" id="LJZV01000001">
    <property type="protein sequence ID" value="KZD95257.1"/>
    <property type="molecule type" value="Genomic_DNA"/>
</dbReference>
<proteinExistence type="predicted"/>
<name>A0AAP1HBE7_BACIU</name>
<dbReference type="AlphaFoldDB" id="A0AAP1HBE7"/>
<organism evidence="1 2">
    <name type="scientific">Bacillus subtilis</name>
    <dbReference type="NCBI Taxonomy" id="1423"/>
    <lineage>
        <taxon>Bacteria</taxon>
        <taxon>Bacillati</taxon>
        <taxon>Bacillota</taxon>
        <taxon>Bacilli</taxon>
        <taxon>Bacillales</taxon>
        <taxon>Bacillaceae</taxon>
        <taxon>Bacillus</taxon>
    </lineage>
</organism>
<evidence type="ECO:0000313" key="2">
    <source>
        <dbReference type="Proteomes" id="UP000076442"/>
    </source>
</evidence>
<evidence type="ECO:0000313" key="1">
    <source>
        <dbReference type="EMBL" id="KZD95257.1"/>
    </source>
</evidence>
<protein>
    <submittedName>
        <fullName evidence="1">Uncharacterized protein</fullName>
    </submittedName>
</protein>
<reference evidence="1 2" key="1">
    <citation type="submission" date="2015-09" db="EMBL/GenBank/DDBJ databases">
        <title>Spore heat resistance.</title>
        <authorList>
            <person name="Boekhorst J."/>
            <person name="Berendsen E.M."/>
            <person name="Wells-Bennik M.H."/>
            <person name="Kuipers O.P."/>
        </authorList>
    </citation>
    <scope>NUCLEOTIDE SEQUENCE [LARGE SCALE GENOMIC DNA]</scope>
    <source>
        <strain evidence="1 2">B4122</strain>
    </source>
</reference>
<accession>A0AAP1HBE7</accession>
<sequence>MGMKNEIIKEHNVIRPKINDQKWKGCFGFLEEYDEQLLKKGALVMRKNHKRTSLF</sequence>